<reference evidence="2 3" key="1">
    <citation type="submission" date="2013-08" db="EMBL/GenBank/DDBJ databases">
        <authorList>
            <person name="Weinstock G."/>
            <person name="Sodergren E."/>
            <person name="Wylie T."/>
            <person name="Fulton L."/>
            <person name="Fulton R."/>
            <person name="Fronick C."/>
            <person name="O'Laughlin M."/>
            <person name="Godfrey J."/>
            <person name="Miner T."/>
            <person name="Herter B."/>
            <person name="Appelbaum E."/>
            <person name="Cordes M."/>
            <person name="Lek S."/>
            <person name="Wollam A."/>
            <person name="Pepin K.H."/>
            <person name="Palsikar V.B."/>
            <person name="Mitreva M."/>
            <person name="Wilson R.K."/>
        </authorList>
    </citation>
    <scope>NUCLEOTIDE SEQUENCE [LARGE SCALE GENOMIC DNA]</scope>
    <source>
        <strain evidence="2 3">ATCC 15930</strain>
    </source>
</reference>
<evidence type="ECO:0000256" key="1">
    <source>
        <dbReference type="SAM" id="SignalP"/>
    </source>
</evidence>
<comment type="caution">
    <text evidence="2">The sequence shown here is derived from an EMBL/GenBank/DDBJ whole genome shotgun (WGS) entry which is preliminary data.</text>
</comment>
<proteinExistence type="predicted"/>
<feature type="signal peptide" evidence="1">
    <location>
        <begin position="1"/>
        <end position="22"/>
    </location>
</feature>
<dbReference type="PATRIC" id="fig|1122985.7.peg.2948"/>
<dbReference type="Proteomes" id="UP000027442">
    <property type="component" value="Unassembled WGS sequence"/>
</dbReference>
<organism evidence="2 3">
    <name type="scientific">Hoylesella loescheii DSM 19665 = JCM 12249 = ATCC 15930</name>
    <dbReference type="NCBI Taxonomy" id="1122985"/>
    <lineage>
        <taxon>Bacteria</taxon>
        <taxon>Pseudomonadati</taxon>
        <taxon>Bacteroidota</taxon>
        <taxon>Bacteroidia</taxon>
        <taxon>Bacteroidales</taxon>
        <taxon>Prevotellaceae</taxon>
        <taxon>Hoylesella</taxon>
    </lineage>
</organism>
<keyword evidence="1" id="KW-0732">Signal</keyword>
<evidence type="ECO:0000313" key="2">
    <source>
        <dbReference type="EMBL" id="KDR51141.1"/>
    </source>
</evidence>
<keyword evidence="3" id="KW-1185">Reference proteome</keyword>
<sequence>MVKKLFILTIALLALMSCCNQDEVYQNLDMSRQPYTGKELRTDGYYYSGYVHRNKIGTLMLFRNGVCMFTYFSNRYDELNLYVENHIWGSSAYVDKMRNTPDNIGVFSVSGHVLEFQVFWQGGGTATRSCMGEILNDTTLRLKRWCYNLDGTVEDIDELYYFKPFSHKPDSTSSFIK</sequence>
<dbReference type="eggNOG" id="ENOG50347ZB">
    <property type="taxonomic scope" value="Bacteria"/>
</dbReference>
<dbReference type="PROSITE" id="PS51257">
    <property type="entry name" value="PROKAR_LIPOPROTEIN"/>
    <property type="match status" value="1"/>
</dbReference>
<gene>
    <name evidence="2" type="ORF">HMPREF1991_02853</name>
</gene>
<dbReference type="HOGENOM" id="CLU_1516595_0_0_10"/>
<dbReference type="EMBL" id="JNGW01000121">
    <property type="protein sequence ID" value="KDR51141.1"/>
    <property type="molecule type" value="Genomic_DNA"/>
</dbReference>
<evidence type="ECO:0000313" key="3">
    <source>
        <dbReference type="Proteomes" id="UP000027442"/>
    </source>
</evidence>
<dbReference type="RefSeq" id="WP_033404173.1">
    <property type="nucleotide sequence ID" value="NZ_KB899213.1"/>
</dbReference>
<dbReference type="AlphaFoldDB" id="A0A069QMV9"/>
<protein>
    <recommendedName>
        <fullName evidence="4">Lipoprotein</fullName>
    </recommendedName>
</protein>
<evidence type="ECO:0008006" key="4">
    <source>
        <dbReference type="Google" id="ProtNLM"/>
    </source>
</evidence>
<name>A0A069QMV9_HOYLO</name>
<feature type="chain" id="PRO_5001665645" description="Lipoprotein" evidence="1">
    <location>
        <begin position="23"/>
        <end position="177"/>
    </location>
</feature>
<accession>A0A069QMV9</accession>